<evidence type="ECO:0000313" key="1">
    <source>
        <dbReference type="EMBL" id="AFH95216.1"/>
    </source>
</evidence>
<proteinExistence type="predicted"/>
<dbReference type="HOGENOM" id="CLU_2864323_0_0_6"/>
<dbReference type="AlphaFoldDB" id="A0A140NSN0"/>
<accession>A0A140NSN0</accession>
<dbReference type="EMBL" id="CP003488">
    <property type="protein sequence ID" value="AFH95216.1"/>
    <property type="molecule type" value="Genomic_DNA"/>
</dbReference>
<gene>
    <name evidence="1" type="ordered locus">S70_17020</name>
</gene>
<protein>
    <submittedName>
        <fullName evidence="1">Uncharacterized protein</fullName>
    </submittedName>
</protein>
<dbReference type="PATRIC" id="fig|1157951.4.peg.3416"/>
<dbReference type="Proteomes" id="UP000005012">
    <property type="component" value="Chromosome"/>
</dbReference>
<sequence>MLCPHFKPNGASGLLSQPTNKAITAATANILFIPLPICIINLPYDSLAGVQIEANKKPAEAGLK</sequence>
<dbReference type="KEGG" id="psi:S70_17020"/>
<reference evidence="1 2" key="1">
    <citation type="journal article" date="2012" name="J. Bacteriol.">
        <title>Complete Genome Sequence of Providencia stuartii Clinical Isolate MRSN 2154.</title>
        <authorList>
            <person name="Clifford R.J."/>
            <person name="Hang J."/>
            <person name="Riley M.C."/>
            <person name="Onmus-Leone F."/>
            <person name="Kuschner R.A."/>
            <person name="Lesho E.P."/>
            <person name="Waterman P.E."/>
        </authorList>
    </citation>
    <scope>NUCLEOTIDE SEQUENCE [LARGE SCALE GENOMIC DNA]</scope>
    <source>
        <strain evidence="1 2">MRSN 2154</strain>
    </source>
</reference>
<name>A0A140NSN0_PROSM</name>
<reference evidence="2" key="2">
    <citation type="submission" date="2012-04" db="EMBL/GenBank/DDBJ databases">
        <title>Complete genome sequence of Providencia stuartii clinical isolate MRSN 2154.</title>
        <authorList>
            <person name="Clifford R.J."/>
            <person name="Hang J."/>
            <person name="Riley M.C."/>
            <person name="Onmus-Leone F."/>
            <person name="Kuschner R.A."/>
            <person name="Lesho E.P."/>
            <person name="Waterman P.E."/>
        </authorList>
    </citation>
    <scope>NUCLEOTIDE SEQUENCE [LARGE SCALE GENOMIC DNA]</scope>
    <source>
        <strain evidence="2">MRSN 2154</strain>
    </source>
</reference>
<organism evidence="1 2">
    <name type="scientific">Providencia stuartii (strain MRSN 2154)</name>
    <dbReference type="NCBI Taxonomy" id="1157951"/>
    <lineage>
        <taxon>Bacteria</taxon>
        <taxon>Pseudomonadati</taxon>
        <taxon>Pseudomonadota</taxon>
        <taxon>Gammaproteobacteria</taxon>
        <taxon>Enterobacterales</taxon>
        <taxon>Morganellaceae</taxon>
        <taxon>Providencia</taxon>
    </lineage>
</organism>
<evidence type="ECO:0000313" key="2">
    <source>
        <dbReference type="Proteomes" id="UP000005012"/>
    </source>
</evidence>